<organism evidence="1 2">
    <name type="scientific">Rhizobium leguminosarum bv. trifolii</name>
    <dbReference type="NCBI Taxonomy" id="386"/>
    <lineage>
        <taxon>Bacteria</taxon>
        <taxon>Pseudomonadati</taxon>
        <taxon>Pseudomonadota</taxon>
        <taxon>Alphaproteobacteria</taxon>
        <taxon>Hyphomicrobiales</taxon>
        <taxon>Rhizobiaceae</taxon>
        <taxon>Rhizobium/Agrobacterium group</taxon>
        <taxon>Rhizobium</taxon>
    </lineage>
</organism>
<dbReference type="AlphaFoldDB" id="A0A3E1BUT8"/>
<comment type="caution">
    <text evidence="1">The sequence shown here is derived from an EMBL/GenBank/DDBJ whole genome shotgun (WGS) entry which is preliminary data.</text>
</comment>
<name>A0A3E1BUT8_RHILT</name>
<dbReference type="Proteomes" id="UP000256748">
    <property type="component" value="Unassembled WGS sequence"/>
</dbReference>
<gene>
    <name evidence="1" type="ORF">B5K10_06915</name>
</gene>
<proteinExistence type="predicted"/>
<sequence>MDGWRKRGARASALGLRPFFEILFAREPPYLLQTMKVPQLPPADKKYIDIARLRIATDGFHDQMRLSDFLRRDIWGDDEIVVGSCAGWNPVVDICTANTRFVWSMSAGSEEILSRESEGGLSKAAYMARRDQLSDGFFGIYSALSPQLDRVPQDGWENFSADQYLALAGILKLS</sequence>
<accession>A0A3E1BUT8</accession>
<reference evidence="1 2" key="1">
    <citation type="submission" date="2017-03" db="EMBL/GenBank/DDBJ databases">
        <title>Genome analysis of Rhizobial strains effectives or ineffectives for nitrogen fixation isolated from bean seeds.</title>
        <authorList>
            <person name="Peralta H."/>
            <person name="Aguilar-Vera A."/>
            <person name="Mora Y."/>
            <person name="Vargas-Lagunas C."/>
            <person name="Girard L."/>
            <person name="Mora J."/>
        </authorList>
    </citation>
    <scope>NUCLEOTIDE SEQUENCE [LARGE SCALE GENOMIC DNA]</scope>
    <source>
        <strain evidence="1 2">CCGM5</strain>
    </source>
</reference>
<protein>
    <submittedName>
        <fullName evidence="1">Uncharacterized protein</fullName>
    </submittedName>
</protein>
<dbReference type="EMBL" id="NAOO01000006">
    <property type="protein sequence ID" value="RFB98481.1"/>
    <property type="molecule type" value="Genomic_DNA"/>
</dbReference>
<evidence type="ECO:0000313" key="2">
    <source>
        <dbReference type="Proteomes" id="UP000256748"/>
    </source>
</evidence>
<evidence type="ECO:0000313" key="1">
    <source>
        <dbReference type="EMBL" id="RFB98481.1"/>
    </source>
</evidence>